<dbReference type="EC" id="3.5.1.-" evidence="2"/>
<keyword evidence="3" id="KW-1185">Reference proteome</keyword>
<dbReference type="RefSeq" id="WP_345601311.1">
    <property type="nucleotide sequence ID" value="NZ_BAABLT010000032.1"/>
</dbReference>
<reference evidence="3" key="1">
    <citation type="journal article" date="2019" name="Int. J. Syst. Evol. Microbiol.">
        <title>The Global Catalogue of Microorganisms (GCM) 10K type strain sequencing project: providing services to taxonomists for standard genome sequencing and annotation.</title>
        <authorList>
            <consortium name="The Broad Institute Genomics Platform"/>
            <consortium name="The Broad Institute Genome Sequencing Center for Infectious Disease"/>
            <person name="Wu L."/>
            <person name="Ma J."/>
        </authorList>
    </citation>
    <scope>NUCLEOTIDE SEQUENCE [LARGE SCALE GENOMIC DNA]</scope>
    <source>
        <strain evidence="3">CCUG 56401</strain>
    </source>
</reference>
<evidence type="ECO:0000256" key="1">
    <source>
        <dbReference type="ARBA" id="ARBA00022833"/>
    </source>
</evidence>
<organism evidence="2 3">
    <name type="scientific">Saccharopolyspora rosea</name>
    <dbReference type="NCBI Taxonomy" id="524884"/>
    <lineage>
        <taxon>Bacteria</taxon>
        <taxon>Bacillati</taxon>
        <taxon>Actinomycetota</taxon>
        <taxon>Actinomycetes</taxon>
        <taxon>Pseudonocardiales</taxon>
        <taxon>Pseudonocardiaceae</taxon>
        <taxon>Saccharopolyspora</taxon>
    </lineage>
</organism>
<protein>
    <submittedName>
        <fullName evidence="2">PIG-L deacetylase family protein</fullName>
        <ecNumber evidence="2">3.5.1.-</ecNumber>
    </submittedName>
</protein>
<proteinExistence type="predicted"/>
<accession>A0ABW3FXK5</accession>
<dbReference type="EMBL" id="JBHTIW010000030">
    <property type="protein sequence ID" value="MFD0923192.1"/>
    <property type="molecule type" value="Genomic_DNA"/>
</dbReference>
<evidence type="ECO:0000313" key="2">
    <source>
        <dbReference type="EMBL" id="MFD0923192.1"/>
    </source>
</evidence>
<keyword evidence="2" id="KW-0378">Hydrolase</keyword>
<dbReference type="PANTHER" id="PTHR12993">
    <property type="entry name" value="N-ACETYLGLUCOSAMINYL-PHOSPHATIDYLINOSITOL DE-N-ACETYLASE-RELATED"/>
    <property type="match status" value="1"/>
</dbReference>
<dbReference type="SUPFAM" id="SSF102588">
    <property type="entry name" value="LmbE-like"/>
    <property type="match status" value="1"/>
</dbReference>
<dbReference type="Proteomes" id="UP001597018">
    <property type="component" value="Unassembled WGS sequence"/>
</dbReference>
<keyword evidence="1" id="KW-0862">Zinc</keyword>
<name>A0ABW3FXK5_9PSEU</name>
<dbReference type="InterPro" id="IPR003737">
    <property type="entry name" value="GlcNAc_PI_deacetylase-related"/>
</dbReference>
<dbReference type="GO" id="GO:0016787">
    <property type="term" value="F:hydrolase activity"/>
    <property type="evidence" value="ECO:0007669"/>
    <property type="project" value="UniProtKB-KW"/>
</dbReference>
<gene>
    <name evidence="2" type="ORF">ACFQ16_25895</name>
</gene>
<comment type="caution">
    <text evidence="2">The sequence shown here is derived from an EMBL/GenBank/DDBJ whole genome shotgun (WGS) entry which is preliminary data.</text>
</comment>
<dbReference type="Gene3D" id="3.40.50.10320">
    <property type="entry name" value="LmbE-like"/>
    <property type="match status" value="1"/>
</dbReference>
<dbReference type="PANTHER" id="PTHR12993:SF11">
    <property type="entry name" value="N-ACETYLGLUCOSAMINYL-PHOSPHATIDYLINOSITOL DE-N-ACETYLASE"/>
    <property type="match status" value="1"/>
</dbReference>
<dbReference type="InterPro" id="IPR024078">
    <property type="entry name" value="LmbE-like_dom_sf"/>
</dbReference>
<evidence type="ECO:0000313" key="3">
    <source>
        <dbReference type="Proteomes" id="UP001597018"/>
    </source>
</evidence>
<sequence length="195" mass="20713">MAHPDDAELWAGGTLARLSRAGCTVTISVPEHPETVRNAEGAFAADLLGATFRSYAEPTVDTLRELLDAIRPEVVITHSLDDVHPDHRQVAHTLNAALPDVVISTGCPQRVYSSDTYNGLTSTGTVAAHTIVDVTASWDAKMRALAAHASQPIAEHFGPMAETLGRVWGGRIGVTYGENFVPLPVLGRLPASSTL</sequence>
<dbReference type="Pfam" id="PF02585">
    <property type="entry name" value="PIG-L"/>
    <property type="match status" value="1"/>
</dbReference>